<dbReference type="InterPro" id="IPR016490">
    <property type="entry name" value="Tscrpt_reg_HTH_AF0396-typ3"/>
</dbReference>
<dbReference type="AlphaFoldDB" id="A0A0E3RAS9"/>
<name>A0A0E3RAS9_METMZ</name>
<gene>
    <name evidence="2" type="ORF">MSMAP_2818</name>
</gene>
<dbReference type="SUPFAM" id="SSF46785">
    <property type="entry name" value="Winged helix' DNA-binding domain"/>
    <property type="match status" value="1"/>
</dbReference>
<dbReference type="PATRIC" id="fig|1434115.4.peg.3579"/>
<dbReference type="HOGENOM" id="CLU_062767_2_0_2"/>
<dbReference type="EMBL" id="CP009511">
    <property type="protein sequence ID" value="AKB62803.1"/>
    <property type="molecule type" value="Genomic_DNA"/>
</dbReference>
<dbReference type="PIRSF" id="PIRSF006692">
    <property type="entry name" value="TF_HTH_AF0396_prd"/>
    <property type="match status" value="1"/>
</dbReference>
<evidence type="ECO:0000313" key="3">
    <source>
        <dbReference type="Proteomes" id="UP000033116"/>
    </source>
</evidence>
<reference evidence="2 3" key="1">
    <citation type="submission" date="2014-07" db="EMBL/GenBank/DDBJ databases">
        <title>Methanogenic archaea and the global carbon cycle.</title>
        <authorList>
            <person name="Henriksen J.R."/>
            <person name="Luke J."/>
            <person name="Reinhart S."/>
            <person name="Benedict M.N."/>
            <person name="Youngblut N.D."/>
            <person name="Metcalf M.E."/>
            <person name="Whitaker R.J."/>
            <person name="Metcalf W.W."/>
        </authorList>
    </citation>
    <scope>NUCLEOTIDE SEQUENCE [LARGE SCALE GENOMIC DNA]</scope>
    <source>
        <strain evidence="2 3">SarPi</strain>
    </source>
</reference>
<evidence type="ECO:0000259" key="1">
    <source>
        <dbReference type="Pfam" id="PF08350"/>
    </source>
</evidence>
<dbReference type="InterPro" id="IPR036390">
    <property type="entry name" value="WH_DNA-bd_sf"/>
</dbReference>
<dbReference type="InterPro" id="IPR013561">
    <property type="entry name" value="FilR1_middle_dom"/>
</dbReference>
<proteinExistence type="predicted"/>
<evidence type="ECO:0000313" key="2">
    <source>
        <dbReference type="EMBL" id="AKB62803.1"/>
    </source>
</evidence>
<sequence length="276" mass="32152">MRQQEMNHFEIYKKMDDDVQAIYRSRLLTEILLSLNEGSKKLPQLREITGSTSQALIPKLRKLEADHLIETKEHEYFLTSAGKIVASGIADSFVTFWTINKFKHFWLRHYLEEIPIPLLKEIGCLYESEILKNRGMEILNIYNNQLKMIKEADHIYGISSVVTKGDTDSISERVKEGVPVELIVPLHVAEELKRSPYLKKIEALKDYENFKLMVMDEDIKVGLIVTDKRLSLNLYKKEGIEYDISTGLFSFDSKAIEWGEMLFWYCKGKADFIKFQ</sequence>
<dbReference type="Pfam" id="PF08350">
    <property type="entry name" value="FilR1_middle"/>
    <property type="match status" value="1"/>
</dbReference>
<dbReference type="InterPro" id="IPR036388">
    <property type="entry name" value="WH-like_DNA-bd_sf"/>
</dbReference>
<protein>
    <submittedName>
        <fullName evidence="2">Transcriptional regulator, ArsR family</fullName>
    </submittedName>
</protein>
<organism evidence="2 3">
    <name type="scientific">Methanosarcina mazei SarPi</name>
    <dbReference type="NCBI Taxonomy" id="1434115"/>
    <lineage>
        <taxon>Archaea</taxon>
        <taxon>Methanobacteriati</taxon>
        <taxon>Methanobacteriota</taxon>
        <taxon>Stenosarchaea group</taxon>
        <taxon>Methanomicrobia</taxon>
        <taxon>Methanosarcinales</taxon>
        <taxon>Methanosarcinaceae</taxon>
        <taxon>Methanosarcina</taxon>
    </lineage>
</organism>
<dbReference type="Proteomes" id="UP000033116">
    <property type="component" value="Chromosome"/>
</dbReference>
<accession>A0A0E3RAS9</accession>
<feature type="domain" description="Methanogenesis regulatory protein FilR1 middle" evidence="1">
    <location>
        <begin position="144"/>
        <end position="267"/>
    </location>
</feature>
<dbReference type="Gene3D" id="1.10.10.10">
    <property type="entry name" value="Winged helix-like DNA-binding domain superfamily/Winged helix DNA-binding domain"/>
    <property type="match status" value="1"/>
</dbReference>